<keyword evidence="3" id="KW-1185">Reference proteome</keyword>
<accession>A0ABR1R7K7</accession>
<dbReference type="Proteomes" id="UP001396898">
    <property type="component" value="Unassembled WGS sequence"/>
</dbReference>
<name>A0ABR1R7K7_9PEZI</name>
<comment type="caution">
    <text evidence="2">The sequence shown here is derived from an EMBL/GenBank/DDBJ whole genome shotgun (WGS) entry which is preliminary data.</text>
</comment>
<evidence type="ECO:0000313" key="3">
    <source>
        <dbReference type="Proteomes" id="UP001396898"/>
    </source>
</evidence>
<organism evidence="2 3">
    <name type="scientific">Apiospora marii</name>
    <dbReference type="NCBI Taxonomy" id="335849"/>
    <lineage>
        <taxon>Eukaryota</taxon>
        <taxon>Fungi</taxon>
        <taxon>Dikarya</taxon>
        <taxon>Ascomycota</taxon>
        <taxon>Pezizomycotina</taxon>
        <taxon>Sordariomycetes</taxon>
        <taxon>Xylariomycetidae</taxon>
        <taxon>Amphisphaeriales</taxon>
        <taxon>Apiosporaceae</taxon>
        <taxon>Apiospora</taxon>
    </lineage>
</organism>
<sequence length="535" mass="62018">MMELPSLETSVVSSSSAATTQGQPNTPGFLRIPRELRDRIYSYFVAVDQHFDYVYDYMKQDGYEGITCKDLAITRVNQRIRAEAWDCLVKLNLWVSVTHSDVDHENKLFRKQNTYSWLCQPWVPYEQFPEDVSRRLDNEIALRFWRSSFLESPRDAQPSKTYMFAYHPLAYGYFVSNLSDHLESHPPTCSVQLLPSASLSGSRFSKLLEPLGIFRDLGDVYSPDSESNATLLTLTPHNIREFYHANELITIKQCFQHQGQSAELSGRFSDAMCHYWIGKLLAECHPYEDEGCPEWNSLMYMGTDMAIGFSRCAHKHFTGLRKYTPYENIIDLNRPSILFRSLHVVNVVFERPSLTDSQRRAAHLYRSLLLFHYGQLIDRLSHRVWPSMEEFHAIDALYFDDIRSSSCGFQFRGEIFYFLAAKDLFYAHQVALSPDLLATLDGDERAICRMIQERPGPQTFPVVEHSVPLLGTWRGDPRLWRDLSHTERVLVKLFRQRCNELSDGDTMDYDELERQYTALGITWQHGGYGDLLLDP</sequence>
<proteinExistence type="predicted"/>
<reference evidence="2 3" key="1">
    <citation type="submission" date="2023-01" db="EMBL/GenBank/DDBJ databases">
        <title>Analysis of 21 Apiospora genomes using comparative genomics revels a genus with tremendous synthesis potential of carbohydrate active enzymes and secondary metabolites.</title>
        <authorList>
            <person name="Sorensen T."/>
        </authorList>
    </citation>
    <scope>NUCLEOTIDE SEQUENCE [LARGE SCALE GENOMIC DNA]</scope>
    <source>
        <strain evidence="2 3">CBS 20057</strain>
    </source>
</reference>
<evidence type="ECO:0000313" key="2">
    <source>
        <dbReference type="EMBL" id="KAK8001653.1"/>
    </source>
</evidence>
<dbReference type="EMBL" id="JAQQWI010000018">
    <property type="protein sequence ID" value="KAK8001653.1"/>
    <property type="molecule type" value="Genomic_DNA"/>
</dbReference>
<feature type="compositionally biased region" description="Low complexity" evidence="1">
    <location>
        <begin position="9"/>
        <end position="20"/>
    </location>
</feature>
<evidence type="ECO:0000256" key="1">
    <source>
        <dbReference type="SAM" id="MobiDB-lite"/>
    </source>
</evidence>
<protein>
    <submittedName>
        <fullName evidence="2">Uncharacterized protein</fullName>
    </submittedName>
</protein>
<feature type="region of interest" description="Disordered" evidence="1">
    <location>
        <begin position="1"/>
        <end position="30"/>
    </location>
</feature>
<gene>
    <name evidence="2" type="ORF">PG991_013875</name>
</gene>